<evidence type="ECO:0000256" key="1">
    <source>
        <dbReference type="SAM" id="Phobius"/>
    </source>
</evidence>
<organism evidence="2 3">
    <name type="scientific">Candidatus Sungiibacteriota bacterium</name>
    <dbReference type="NCBI Taxonomy" id="2750080"/>
    <lineage>
        <taxon>Bacteria</taxon>
        <taxon>Candidatus Sungiibacteriota</taxon>
    </lineage>
</organism>
<comment type="caution">
    <text evidence="2">The sequence shown here is derived from an EMBL/GenBank/DDBJ whole genome shotgun (WGS) entry which is preliminary data.</text>
</comment>
<dbReference type="Proteomes" id="UP000786662">
    <property type="component" value="Unassembled WGS sequence"/>
</dbReference>
<feature type="transmembrane region" description="Helical" evidence="1">
    <location>
        <begin position="78"/>
        <end position="97"/>
    </location>
</feature>
<keyword evidence="1" id="KW-1133">Transmembrane helix</keyword>
<protein>
    <submittedName>
        <fullName evidence="2">Uncharacterized protein</fullName>
    </submittedName>
</protein>
<feature type="transmembrane region" description="Helical" evidence="1">
    <location>
        <begin position="54"/>
        <end position="72"/>
    </location>
</feature>
<dbReference type="EMBL" id="JACOYY010000036">
    <property type="protein sequence ID" value="MBI2052292.1"/>
    <property type="molecule type" value="Genomic_DNA"/>
</dbReference>
<keyword evidence="1" id="KW-0812">Transmembrane</keyword>
<proteinExistence type="predicted"/>
<evidence type="ECO:0000313" key="3">
    <source>
        <dbReference type="Proteomes" id="UP000786662"/>
    </source>
</evidence>
<reference evidence="2" key="1">
    <citation type="submission" date="2020-07" db="EMBL/GenBank/DDBJ databases">
        <title>Huge and variable diversity of episymbiotic CPR bacteria and DPANN archaea in groundwater ecosystems.</title>
        <authorList>
            <person name="He C.Y."/>
            <person name="Keren R."/>
            <person name="Whittaker M."/>
            <person name="Farag I.F."/>
            <person name="Doudna J."/>
            <person name="Cate J.H.D."/>
            <person name="Banfield J.F."/>
        </authorList>
    </citation>
    <scope>NUCLEOTIDE SEQUENCE</scope>
    <source>
        <strain evidence="2">NC_groundwater_191_Ag_S-0.1um_45_8</strain>
    </source>
</reference>
<sequence length="112" mass="11742">MALALMMTGAVCSGFGVAEYKPILPVVLITTAFVTLATATIFSSNGYGLPFPRVLGCLLAEAVTIGLVLYFFTSPAVVVGASVAGIVIVFVSLYLPCPRFLRRVSPIQNEAV</sequence>
<name>A0A9D6HPN1_9BACT</name>
<dbReference type="AlphaFoldDB" id="A0A9D6HPN1"/>
<keyword evidence="1" id="KW-0472">Membrane</keyword>
<accession>A0A9D6HPN1</accession>
<gene>
    <name evidence="2" type="ORF">HYT38_01260</name>
</gene>
<feature type="transmembrane region" description="Helical" evidence="1">
    <location>
        <begin position="24"/>
        <end position="42"/>
    </location>
</feature>
<evidence type="ECO:0000313" key="2">
    <source>
        <dbReference type="EMBL" id="MBI2052292.1"/>
    </source>
</evidence>